<dbReference type="EMBL" id="GGFJ01014138">
    <property type="protein sequence ID" value="MBW63279.1"/>
    <property type="molecule type" value="Transcribed_RNA"/>
</dbReference>
<reference evidence="2" key="1">
    <citation type="submission" date="2018-01" db="EMBL/GenBank/DDBJ databases">
        <title>An insight into the sialome of Amazonian anophelines.</title>
        <authorList>
            <person name="Ribeiro J.M."/>
            <person name="Scarpassa V."/>
            <person name="Calvo E."/>
        </authorList>
    </citation>
    <scope>NUCLEOTIDE SEQUENCE</scope>
    <source>
        <tissue evidence="2">Salivary glands</tissue>
    </source>
</reference>
<feature type="chain" id="PRO_5014753299" evidence="1">
    <location>
        <begin position="22"/>
        <end position="74"/>
    </location>
</feature>
<sequence length="74" mass="8353">MLNFHLWLLVNLAQLLQLNFCMCPMLGLTDSCAFDLHAYRTHQTVPCSAVYVRFLLLLIVLLPAVDGHSEGTYS</sequence>
<protein>
    <submittedName>
        <fullName evidence="2">Putative secreted protein</fullName>
    </submittedName>
</protein>
<name>A0A2M4CDD5_9DIPT</name>
<organism evidence="2">
    <name type="scientific">Anopheles marajoara</name>
    <dbReference type="NCBI Taxonomy" id="58244"/>
    <lineage>
        <taxon>Eukaryota</taxon>
        <taxon>Metazoa</taxon>
        <taxon>Ecdysozoa</taxon>
        <taxon>Arthropoda</taxon>
        <taxon>Hexapoda</taxon>
        <taxon>Insecta</taxon>
        <taxon>Pterygota</taxon>
        <taxon>Neoptera</taxon>
        <taxon>Endopterygota</taxon>
        <taxon>Diptera</taxon>
        <taxon>Nematocera</taxon>
        <taxon>Culicoidea</taxon>
        <taxon>Culicidae</taxon>
        <taxon>Anophelinae</taxon>
        <taxon>Anopheles</taxon>
    </lineage>
</organism>
<evidence type="ECO:0000313" key="2">
    <source>
        <dbReference type="EMBL" id="MBW63279.1"/>
    </source>
</evidence>
<accession>A0A2M4CDD5</accession>
<proteinExistence type="predicted"/>
<dbReference type="AlphaFoldDB" id="A0A2M4CDD5"/>
<evidence type="ECO:0000256" key="1">
    <source>
        <dbReference type="SAM" id="SignalP"/>
    </source>
</evidence>
<feature type="signal peptide" evidence="1">
    <location>
        <begin position="1"/>
        <end position="21"/>
    </location>
</feature>
<keyword evidence="1" id="KW-0732">Signal</keyword>